<organism evidence="2 3">
    <name type="scientific">Calidithermus terrae</name>
    <dbReference type="NCBI Taxonomy" id="1408545"/>
    <lineage>
        <taxon>Bacteria</taxon>
        <taxon>Thermotogati</taxon>
        <taxon>Deinococcota</taxon>
        <taxon>Deinococci</taxon>
        <taxon>Thermales</taxon>
        <taxon>Thermaceae</taxon>
        <taxon>Calidithermus</taxon>
    </lineage>
</organism>
<evidence type="ECO:0000313" key="2">
    <source>
        <dbReference type="EMBL" id="RIH75152.1"/>
    </source>
</evidence>
<reference evidence="2 3" key="1">
    <citation type="submission" date="2018-08" db="EMBL/GenBank/DDBJ databases">
        <title>Meiothermus terrae DSM 26712 genome sequencing project.</title>
        <authorList>
            <person name="Da Costa M.S."/>
            <person name="Albuquerque L."/>
            <person name="Raposo P."/>
            <person name="Froufe H.J.C."/>
            <person name="Barroso C.S."/>
            <person name="Egas C."/>
        </authorList>
    </citation>
    <scope>NUCLEOTIDE SEQUENCE [LARGE SCALE GENOMIC DNA]</scope>
    <source>
        <strain evidence="2 3">DSM 26712</strain>
    </source>
</reference>
<dbReference type="EMBL" id="QXDL01000370">
    <property type="protein sequence ID" value="RIH75152.1"/>
    <property type="molecule type" value="Genomic_DNA"/>
</dbReference>
<dbReference type="RefSeq" id="WP_170159774.1">
    <property type="nucleotide sequence ID" value="NZ_QXDL01000370.1"/>
</dbReference>
<comment type="caution">
    <text evidence="2">The sequence shown here is derived from an EMBL/GenBank/DDBJ whole genome shotgun (WGS) entry which is preliminary data.</text>
</comment>
<gene>
    <name evidence="2" type="ORF">Mterra_04010</name>
</gene>
<dbReference type="AlphaFoldDB" id="A0A399DZ13"/>
<name>A0A399DZ13_9DEIN</name>
<dbReference type="Proteomes" id="UP000265715">
    <property type="component" value="Unassembled WGS sequence"/>
</dbReference>
<protein>
    <submittedName>
        <fullName evidence="2">Uncharacterized protein</fullName>
    </submittedName>
</protein>
<sequence length="58" mass="6187">MFEEVLGNPRPLLFTLALGAALVGGLVMAFSAQKAAPRWLAYGFWGLALALLLLGLTR</sequence>
<keyword evidence="1" id="KW-1133">Transmembrane helix</keyword>
<evidence type="ECO:0000313" key="3">
    <source>
        <dbReference type="Proteomes" id="UP000265715"/>
    </source>
</evidence>
<keyword evidence="3" id="KW-1185">Reference proteome</keyword>
<proteinExistence type="predicted"/>
<evidence type="ECO:0000256" key="1">
    <source>
        <dbReference type="SAM" id="Phobius"/>
    </source>
</evidence>
<feature type="transmembrane region" description="Helical" evidence="1">
    <location>
        <begin position="39"/>
        <end position="57"/>
    </location>
</feature>
<keyword evidence="1" id="KW-0812">Transmembrane</keyword>
<accession>A0A399DZ13</accession>
<feature type="transmembrane region" description="Helical" evidence="1">
    <location>
        <begin position="12"/>
        <end position="33"/>
    </location>
</feature>
<keyword evidence="1" id="KW-0472">Membrane</keyword>